<keyword evidence="4" id="KW-0687">Ribonucleoprotein</keyword>
<keyword evidence="1" id="KW-0808">Transferase</keyword>
<dbReference type="CDD" id="cd04301">
    <property type="entry name" value="NAT_SF"/>
    <property type="match status" value="1"/>
</dbReference>
<dbReference type="InterPro" id="IPR000182">
    <property type="entry name" value="GNAT_dom"/>
</dbReference>
<dbReference type="EMBL" id="FNTV01000001">
    <property type="protein sequence ID" value="SEF01068.1"/>
    <property type="molecule type" value="Genomic_DNA"/>
</dbReference>
<accession>A0A1H5NK33</accession>
<evidence type="ECO:0000313" key="4">
    <source>
        <dbReference type="EMBL" id="SEF01068.1"/>
    </source>
</evidence>
<dbReference type="InterPro" id="IPR050832">
    <property type="entry name" value="Bact_Acetyltransf"/>
</dbReference>
<dbReference type="GO" id="GO:0016747">
    <property type="term" value="F:acyltransferase activity, transferring groups other than amino-acyl groups"/>
    <property type="evidence" value="ECO:0007669"/>
    <property type="project" value="InterPro"/>
</dbReference>
<keyword evidence="4" id="KW-0689">Ribosomal protein</keyword>
<sequence>MEVRIRQAGAIDATALAELAAITFPLASPADSPEEDVSAFIAANLGAASFLKYLSDSQRVLFVAEEVSGDLAGRLVAYAMLVDAPPSDPDVASVVTHSDAVELSKCYAHPAVHGGGVAAKIMRASLAWVAQHGNRTTWLGVNNENVRAQTFYGKHGFSIAGTRSFQLGTRVEHDFVMVRPPGKTITG</sequence>
<dbReference type="GO" id="GO:0005840">
    <property type="term" value="C:ribosome"/>
    <property type="evidence" value="ECO:0007669"/>
    <property type="project" value="UniProtKB-KW"/>
</dbReference>
<organism evidence="4 5">
    <name type="scientific">Arthrobacter alpinus</name>
    <dbReference type="NCBI Taxonomy" id="656366"/>
    <lineage>
        <taxon>Bacteria</taxon>
        <taxon>Bacillati</taxon>
        <taxon>Actinomycetota</taxon>
        <taxon>Actinomycetes</taxon>
        <taxon>Micrococcales</taxon>
        <taxon>Micrococcaceae</taxon>
        <taxon>Arthrobacter</taxon>
    </lineage>
</organism>
<dbReference type="Proteomes" id="UP000182725">
    <property type="component" value="Unassembled WGS sequence"/>
</dbReference>
<dbReference type="PROSITE" id="PS51186">
    <property type="entry name" value="GNAT"/>
    <property type="match status" value="1"/>
</dbReference>
<dbReference type="SUPFAM" id="SSF55729">
    <property type="entry name" value="Acyl-CoA N-acyltransferases (Nat)"/>
    <property type="match status" value="1"/>
</dbReference>
<evidence type="ECO:0000313" key="5">
    <source>
        <dbReference type="Proteomes" id="UP000182725"/>
    </source>
</evidence>
<gene>
    <name evidence="4" type="ORF">SAMN04489740_3716</name>
</gene>
<dbReference type="AlphaFoldDB" id="A0A1H5NK33"/>
<reference evidence="4 5" key="1">
    <citation type="submission" date="2016-10" db="EMBL/GenBank/DDBJ databases">
        <authorList>
            <person name="de Groot N.N."/>
        </authorList>
    </citation>
    <scope>NUCLEOTIDE SEQUENCE [LARGE SCALE GENOMIC DNA]</scope>
    <source>
        <strain evidence="4 5">DSM 22274</strain>
    </source>
</reference>
<evidence type="ECO:0000256" key="1">
    <source>
        <dbReference type="ARBA" id="ARBA00022679"/>
    </source>
</evidence>
<dbReference type="InterPro" id="IPR016181">
    <property type="entry name" value="Acyl_CoA_acyltransferase"/>
</dbReference>
<name>A0A1H5NK33_9MICC</name>
<dbReference type="Gene3D" id="3.40.630.30">
    <property type="match status" value="1"/>
</dbReference>
<feature type="domain" description="N-acetyltransferase" evidence="3">
    <location>
        <begin position="3"/>
        <end position="182"/>
    </location>
</feature>
<dbReference type="PANTHER" id="PTHR43877">
    <property type="entry name" value="AMINOALKYLPHOSPHONATE N-ACETYLTRANSFERASE-RELATED-RELATED"/>
    <property type="match status" value="1"/>
</dbReference>
<dbReference type="RefSeq" id="WP_074712848.1">
    <property type="nucleotide sequence ID" value="NZ_FNTV01000001.1"/>
</dbReference>
<dbReference type="Pfam" id="PF00583">
    <property type="entry name" value="Acetyltransf_1"/>
    <property type="match status" value="1"/>
</dbReference>
<evidence type="ECO:0000256" key="2">
    <source>
        <dbReference type="ARBA" id="ARBA00023315"/>
    </source>
</evidence>
<evidence type="ECO:0000259" key="3">
    <source>
        <dbReference type="PROSITE" id="PS51186"/>
    </source>
</evidence>
<proteinExistence type="predicted"/>
<protein>
    <submittedName>
        <fullName evidence="4">Ribosomal protein S18 acetylase RimI</fullName>
    </submittedName>
</protein>
<dbReference type="PANTHER" id="PTHR43877:SF1">
    <property type="entry name" value="ACETYLTRANSFERASE"/>
    <property type="match status" value="1"/>
</dbReference>
<keyword evidence="2" id="KW-0012">Acyltransferase</keyword>